<dbReference type="PROSITE" id="PS51892">
    <property type="entry name" value="SUBTILASE"/>
    <property type="match status" value="1"/>
</dbReference>
<organism evidence="8 9">
    <name type="scientific">Microbacterium testaceum</name>
    <name type="common">Aureobacterium testaceum</name>
    <name type="synonym">Brevibacterium testaceum</name>
    <dbReference type="NCBI Taxonomy" id="2033"/>
    <lineage>
        <taxon>Bacteria</taxon>
        <taxon>Bacillati</taxon>
        <taxon>Actinomycetota</taxon>
        <taxon>Actinomycetes</taxon>
        <taxon>Micrococcales</taxon>
        <taxon>Microbacteriaceae</taxon>
        <taxon>Microbacterium</taxon>
    </lineage>
</organism>
<dbReference type="InterPro" id="IPR023828">
    <property type="entry name" value="Peptidase_S8_Ser-AS"/>
</dbReference>
<dbReference type="SUPFAM" id="SSF52743">
    <property type="entry name" value="Subtilisin-like"/>
    <property type="match status" value="1"/>
</dbReference>
<feature type="domain" description="Peptidase S8/S53" evidence="7">
    <location>
        <begin position="106"/>
        <end position="469"/>
    </location>
</feature>
<sequence length="469" mass="47589">MRTSVGFALALILITGGVAPAALAAPPAAPESCRTIPVDADAPLRADIAREAFGVDGTGVKVGVISDSFGRTSAPGATVADDIANGLLPGPGNPCGHETPVHVVREAAEGTDEGRAMVQLVHGIAPGAELAFASVDEGHAASVIEAIEMLVADGADVIVDDVEPKNEPVFQRSPVGEAIARANEAGVAYFSAAGNSTALARDPRPGQEVSPINGWESPAYRPMGCPDEIVTGAQAQGWDAPVDCLDLDPGEGTDATLGYTLAAGDSTTVDVQWGEPLGRVSGLLVPVVTVDGDVLATPATRMLDGTPGFTVTLPSSANPTEVEISVARIVIPDADTSLPLPPISVIFGQGATFLSAEYWRSAGDDIVGRTNTGHNGDPAALSIGASPVDDPTEMEYFSSYGPVVWAFGSATADPPSAILDPRPVVSRPDVISVDRARNSVLGMPTDDPAVKTFVGTSAAAPNAAGVAAL</sequence>
<keyword evidence="2" id="KW-0645">Protease</keyword>
<dbReference type="InterPro" id="IPR000209">
    <property type="entry name" value="Peptidase_S8/S53_dom"/>
</dbReference>
<dbReference type="InterPro" id="IPR050131">
    <property type="entry name" value="Peptidase_S8_subtilisin-like"/>
</dbReference>
<dbReference type="InterPro" id="IPR036852">
    <property type="entry name" value="Peptidase_S8/S53_dom_sf"/>
</dbReference>
<evidence type="ECO:0000256" key="1">
    <source>
        <dbReference type="ARBA" id="ARBA00011073"/>
    </source>
</evidence>
<name>A0A147F2I7_MICTE</name>
<dbReference type="Pfam" id="PF00082">
    <property type="entry name" value="Peptidase_S8"/>
    <property type="match status" value="1"/>
</dbReference>
<feature type="chain" id="PRO_5007544769" description="Peptidase S8/S53 domain-containing protein" evidence="6">
    <location>
        <begin position="25"/>
        <end position="469"/>
    </location>
</feature>
<accession>A0A147F2I7</accession>
<dbReference type="GO" id="GO:0006508">
    <property type="term" value="P:proteolysis"/>
    <property type="evidence" value="ECO:0007669"/>
    <property type="project" value="UniProtKB-KW"/>
</dbReference>
<feature type="non-terminal residue" evidence="8">
    <location>
        <position position="469"/>
    </location>
</feature>
<dbReference type="Proteomes" id="UP000072189">
    <property type="component" value="Unassembled WGS sequence"/>
</dbReference>
<dbReference type="PANTHER" id="PTHR43806:SF66">
    <property type="entry name" value="SERIN ENDOPEPTIDASE"/>
    <property type="match status" value="1"/>
</dbReference>
<dbReference type="RefSeq" id="WP_153004813.1">
    <property type="nucleotide sequence ID" value="NZ_LDRV01000150.1"/>
</dbReference>
<evidence type="ECO:0000313" key="8">
    <source>
        <dbReference type="EMBL" id="KTS05142.1"/>
    </source>
</evidence>
<keyword evidence="4" id="KW-0720">Serine protease</keyword>
<evidence type="ECO:0000256" key="3">
    <source>
        <dbReference type="ARBA" id="ARBA00022801"/>
    </source>
</evidence>
<evidence type="ECO:0000256" key="4">
    <source>
        <dbReference type="ARBA" id="ARBA00022825"/>
    </source>
</evidence>
<evidence type="ECO:0000256" key="6">
    <source>
        <dbReference type="SAM" id="SignalP"/>
    </source>
</evidence>
<evidence type="ECO:0000313" key="9">
    <source>
        <dbReference type="Proteomes" id="UP000072189"/>
    </source>
</evidence>
<comment type="caution">
    <text evidence="5">Lacks conserved residue(s) required for the propagation of feature annotation.</text>
</comment>
<comment type="caution">
    <text evidence="8">The sequence shown here is derived from an EMBL/GenBank/DDBJ whole genome shotgun (WGS) entry which is preliminary data.</text>
</comment>
<protein>
    <recommendedName>
        <fullName evidence="7">Peptidase S8/S53 domain-containing protein</fullName>
    </recommendedName>
</protein>
<dbReference type="PROSITE" id="PS00138">
    <property type="entry name" value="SUBTILASE_SER"/>
    <property type="match status" value="1"/>
</dbReference>
<dbReference type="Gene3D" id="3.40.50.200">
    <property type="entry name" value="Peptidase S8/S53 domain"/>
    <property type="match status" value="2"/>
</dbReference>
<gene>
    <name evidence="8" type="ORF">RSA3_17605</name>
</gene>
<dbReference type="AlphaFoldDB" id="A0A147F2I7"/>
<dbReference type="GO" id="GO:0005615">
    <property type="term" value="C:extracellular space"/>
    <property type="evidence" value="ECO:0007669"/>
    <property type="project" value="TreeGrafter"/>
</dbReference>
<reference evidence="8 9" key="1">
    <citation type="journal article" date="2016" name="Front. Microbiol.">
        <title>Genomic Resource of Rice Seed Associated Bacteria.</title>
        <authorList>
            <person name="Midha S."/>
            <person name="Bansal K."/>
            <person name="Sharma S."/>
            <person name="Kumar N."/>
            <person name="Patil P.P."/>
            <person name="Chaudhry V."/>
            <person name="Patil P.B."/>
        </authorList>
    </citation>
    <scope>NUCLEOTIDE SEQUENCE [LARGE SCALE GENOMIC DNA]</scope>
    <source>
        <strain evidence="8 9">RSA3</strain>
    </source>
</reference>
<comment type="similarity">
    <text evidence="1 5">Belongs to the peptidase S8 family.</text>
</comment>
<dbReference type="GO" id="GO:0004252">
    <property type="term" value="F:serine-type endopeptidase activity"/>
    <property type="evidence" value="ECO:0007669"/>
    <property type="project" value="InterPro"/>
</dbReference>
<evidence type="ECO:0000259" key="7">
    <source>
        <dbReference type="Pfam" id="PF00082"/>
    </source>
</evidence>
<dbReference type="PANTHER" id="PTHR43806">
    <property type="entry name" value="PEPTIDASE S8"/>
    <property type="match status" value="1"/>
</dbReference>
<keyword evidence="3" id="KW-0378">Hydrolase</keyword>
<dbReference type="EMBL" id="LDRV01000150">
    <property type="protein sequence ID" value="KTS05142.1"/>
    <property type="molecule type" value="Genomic_DNA"/>
</dbReference>
<evidence type="ECO:0000256" key="2">
    <source>
        <dbReference type="ARBA" id="ARBA00022670"/>
    </source>
</evidence>
<proteinExistence type="inferred from homology"/>
<feature type="signal peptide" evidence="6">
    <location>
        <begin position="1"/>
        <end position="24"/>
    </location>
</feature>
<keyword evidence="6" id="KW-0732">Signal</keyword>
<evidence type="ECO:0000256" key="5">
    <source>
        <dbReference type="PROSITE-ProRule" id="PRU01240"/>
    </source>
</evidence>